<dbReference type="STRING" id="7574.A0A1S3KAA6"/>
<dbReference type="PANTHER" id="PTHR24228:SF75">
    <property type="entry name" value="G-PROTEIN COUPLED RECEPTORS FAMILY 1 PROFILE DOMAIN-CONTAINING PROTEIN"/>
    <property type="match status" value="1"/>
</dbReference>
<dbReference type="PRINTS" id="PR00237">
    <property type="entry name" value="GPCRRHODOPSN"/>
</dbReference>
<dbReference type="InterPro" id="IPR000276">
    <property type="entry name" value="GPCR_Rhodpsn"/>
</dbReference>
<dbReference type="InParanoid" id="A0A1S3KAA6"/>
<protein>
    <submittedName>
        <fullName evidence="12">Melatonin receptor type 1B-like</fullName>
    </submittedName>
</protein>
<feature type="transmembrane region" description="Helical" evidence="9">
    <location>
        <begin position="75"/>
        <end position="95"/>
    </location>
</feature>
<evidence type="ECO:0000256" key="7">
    <source>
        <dbReference type="ARBA" id="ARBA00023170"/>
    </source>
</evidence>
<evidence type="ECO:0000256" key="3">
    <source>
        <dbReference type="ARBA" id="ARBA00022692"/>
    </source>
</evidence>
<dbReference type="SUPFAM" id="SSF81321">
    <property type="entry name" value="Family A G protein-coupled receptor-like"/>
    <property type="match status" value="1"/>
</dbReference>
<evidence type="ECO:0000259" key="10">
    <source>
        <dbReference type="PROSITE" id="PS50262"/>
    </source>
</evidence>
<evidence type="ECO:0000256" key="5">
    <source>
        <dbReference type="ARBA" id="ARBA00023040"/>
    </source>
</evidence>
<dbReference type="PANTHER" id="PTHR24228">
    <property type="entry name" value="B2 BRADYKININ RECEPTOR/ANGIOTENSIN II RECEPTOR"/>
    <property type="match status" value="1"/>
</dbReference>
<comment type="subcellular location">
    <subcellularLocation>
        <location evidence="1">Cell membrane</location>
        <topology evidence="1">Multi-pass membrane protein</topology>
    </subcellularLocation>
</comment>
<dbReference type="CDD" id="cd00637">
    <property type="entry name" value="7tm_classA_rhodopsin-like"/>
    <property type="match status" value="1"/>
</dbReference>
<sequence length="353" mass="39442">MAHLGLNSTSLNLGDSQPSLTNFTPPLIETNPVSGALYVGYVAILVVVGVVSNSVIIGVLAYDIRKKCNKIGSEFLMNLAISDLCVSGLMNPFMIVAATHGEEFFTVHRWLCTTVAAACLPLCFASFFTIACIAVNRYIYTCKNHFYRTVYTSWSTKAIMLGIWLMAAICGMPNFFWGGYTFDKKKCVCTWDRTANLAYNILVVNALLGLTLVVIGVCYYKIFSKIRTAKRNVAQHARTHASTDIHGTSNFLKSIKLVRSLIVVYLVFAVCWIPYGVVVTLDFEDQMPFHLHMTVNVLAHTHASVNCAIFFITNRPFRNRCQVLFQKLGAQFKKVDDEDEHQQPLQLESLFSA</sequence>
<keyword evidence="6 9" id="KW-0472">Membrane</keyword>
<evidence type="ECO:0000256" key="9">
    <source>
        <dbReference type="SAM" id="Phobius"/>
    </source>
</evidence>
<accession>A0A1S3KAA6</accession>
<dbReference type="OMA" id="RTNIVFT"/>
<evidence type="ECO:0000256" key="1">
    <source>
        <dbReference type="ARBA" id="ARBA00004651"/>
    </source>
</evidence>
<keyword evidence="5" id="KW-0297">G-protein coupled receptor</keyword>
<feature type="transmembrane region" description="Helical" evidence="9">
    <location>
        <begin position="257"/>
        <end position="277"/>
    </location>
</feature>
<dbReference type="AlphaFoldDB" id="A0A1S3KAA6"/>
<feature type="transmembrane region" description="Helical" evidence="9">
    <location>
        <begin position="159"/>
        <end position="177"/>
    </location>
</feature>
<name>A0A1S3KAA6_LINAN</name>
<gene>
    <name evidence="12" type="primary">LOC106179920</name>
</gene>
<dbReference type="GO" id="GO:0005886">
    <property type="term" value="C:plasma membrane"/>
    <property type="evidence" value="ECO:0007669"/>
    <property type="project" value="UniProtKB-SubCell"/>
</dbReference>
<dbReference type="KEGG" id="lak:106179920"/>
<dbReference type="OrthoDB" id="10044919at2759"/>
<dbReference type="Proteomes" id="UP000085678">
    <property type="component" value="Unplaced"/>
</dbReference>
<keyword evidence="3 9" id="KW-0812">Transmembrane</keyword>
<dbReference type="RefSeq" id="XP_013419181.1">
    <property type="nucleotide sequence ID" value="XM_013563727.1"/>
</dbReference>
<evidence type="ECO:0000256" key="2">
    <source>
        <dbReference type="ARBA" id="ARBA00022475"/>
    </source>
</evidence>
<organism evidence="11 12">
    <name type="scientific">Lingula anatina</name>
    <name type="common">Brachiopod</name>
    <name type="synonym">Lingula unguis</name>
    <dbReference type="NCBI Taxonomy" id="7574"/>
    <lineage>
        <taxon>Eukaryota</taxon>
        <taxon>Metazoa</taxon>
        <taxon>Spiralia</taxon>
        <taxon>Lophotrochozoa</taxon>
        <taxon>Brachiopoda</taxon>
        <taxon>Linguliformea</taxon>
        <taxon>Lingulata</taxon>
        <taxon>Lingulida</taxon>
        <taxon>Linguloidea</taxon>
        <taxon>Lingulidae</taxon>
        <taxon>Lingula</taxon>
    </lineage>
</organism>
<feature type="domain" description="G-protein coupled receptors family 1 profile" evidence="10">
    <location>
        <begin position="52"/>
        <end position="310"/>
    </location>
</feature>
<dbReference type="PROSITE" id="PS50262">
    <property type="entry name" value="G_PROTEIN_RECEP_F1_2"/>
    <property type="match status" value="1"/>
</dbReference>
<evidence type="ECO:0000256" key="8">
    <source>
        <dbReference type="ARBA" id="ARBA00023224"/>
    </source>
</evidence>
<keyword evidence="4 9" id="KW-1133">Transmembrane helix</keyword>
<feature type="transmembrane region" description="Helical" evidence="9">
    <location>
        <begin position="197"/>
        <end position="220"/>
    </location>
</feature>
<evidence type="ECO:0000313" key="12">
    <source>
        <dbReference type="RefSeq" id="XP_013419181.1"/>
    </source>
</evidence>
<dbReference type="GeneID" id="106179920"/>
<feature type="transmembrane region" description="Helical" evidence="9">
    <location>
        <begin position="115"/>
        <end position="139"/>
    </location>
</feature>
<evidence type="ECO:0000256" key="6">
    <source>
        <dbReference type="ARBA" id="ARBA00023136"/>
    </source>
</evidence>
<evidence type="ECO:0000256" key="4">
    <source>
        <dbReference type="ARBA" id="ARBA00022989"/>
    </source>
</evidence>
<keyword evidence="7" id="KW-0675">Receptor</keyword>
<keyword evidence="2" id="KW-1003">Cell membrane</keyword>
<keyword evidence="8" id="KW-0807">Transducer</keyword>
<dbReference type="Gene3D" id="1.20.1070.10">
    <property type="entry name" value="Rhodopsin 7-helix transmembrane proteins"/>
    <property type="match status" value="1"/>
</dbReference>
<proteinExistence type="predicted"/>
<feature type="transmembrane region" description="Helical" evidence="9">
    <location>
        <begin position="38"/>
        <end position="63"/>
    </location>
</feature>
<keyword evidence="11" id="KW-1185">Reference proteome</keyword>
<feature type="transmembrane region" description="Helical" evidence="9">
    <location>
        <begin position="289"/>
        <end position="312"/>
    </location>
</feature>
<dbReference type="Pfam" id="PF00001">
    <property type="entry name" value="7tm_1"/>
    <property type="match status" value="1"/>
</dbReference>
<dbReference type="InterPro" id="IPR017452">
    <property type="entry name" value="GPCR_Rhodpsn_7TM"/>
</dbReference>
<dbReference type="GO" id="GO:0004930">
    <property type="term" value="F:G protein-coupled receptor activity"/>
    <property type="evidence" value="ECO:0007669"/>
    <property type="project" value="UniProtKB-KW"/>
</dbReference>
<reference evidence="12" key="1">
    <citation type="submission" date="2025-08" db="UniProtKB">
        <authorList>
            <consortium name="RefSeq"/>
        </authorList>
    </citation>
    <scope>IDENTIFICATION</scope>
    <source>
        <tissue evidence="12">Gonads</tissue>
    </source>
</reference>
<evidence type="ECO:0000313" key="11">
    <source>
        <dbReference type="Proteomes" id="UP000085678"/>
    </source>
</evidence>